<dbReference type="GeneID" id="24824321"/>
<dbReference type="GO" id="GO:0003677">
    <property type="term" value="F:DNA binding"/>
    <property type="evidence" value="ECO:0007669"/>
    <property type="project" value="InterPro"/>
</dbReference>
<dbReference type="GO" id="GO:0009307">
    <property type="term" value="P:DNA restriction-modification system"/>
    <property type="evidence" value="ECO:0007669"/>
    <property type="project" value="InterPro"/>
</dbReference>
<dbReference type="Pfam" id="PF04471">
    <property type="entry name" value="Mrr_cat"/>
    <property type="match status" value="1"/>
</dbReference>
<gene>
    <name evidence="3" type="ORF">MSBRW_2739</name>
</gene>
<dbReference type="InterPro" id="IPR011335">
    <property type="entry name" value="Restrct_endonuc-II-like"/>
</dbReference>
<dbReference type="EMBL" id="CP009526">
    <property type="protein sequence ID" value="AKB51992.1"/>
    <property type="molecule type" value="Genomic_DNA"/>
</dbReference>
<accession>A0A0E3QPT3</accession>
<proteinExistence type="predicted"/>
<dbReference type="PANTHER" id="PTHR30015:SF7">
    <property type="entry name" value="TYPE IV METHYL-DIRECTED RESTRICTION ENZYME ECOKMRR"/>
    <property type="match status" value="1"/>
</dbReference>
<dbReference type="InterPro" id="IPR007560">
    <property type="entry name" value="Restrct_endonuc_IV_Mrr"/>
</dbReference>
<dbReference type="RefSeq" id="WP_011306976.1">
    <property type="nucleotide sequence ID" value="NZ_CP009526.1"/>
</dbReference>
<keyword evidence="1" id="KW-0812">Transmembrane</keyword>
<sequence length="447" mass="51347">MNQELILENLNGFEFEELIADIFRKKGFKNVVVTQRTNDGGKDIIMDEVSPYGEIIKAVVECKHHKNGIGRPVVQKLHSAVSTLEYSGKKKGYIVSSSTFTDTAVDYVEKVNKQSNNLVLELIDGKKLKEIACDLGVNLKNGVIEAISNKSVSYSSESFIKTSTLESNFNNVNNIKKDQVSVEDLKTTFHPIYYINYDVDSQCSTSVGVIHEESGNGQLIIDGRTGNELRKELRNFLLKNINNEKEITNGSCLQYKLEFQKNENELKNQAISEIINSRTKNVTYKGKNNVTYNKKCTPRPKDITIHDCRSLYYPEWTLNIKAKQKNYIVSFLESAGDFIKLRNDTKVCQICNHKIEKNRWYCTYCGSIICKKHLKVTRLRKARICTNCSITKSFFGAKKYFESNEELETFNNYYASLPLYKKIWENSYLVYSIVFIIIIGLYFLFLN</sequence>
<keyword evidence="1" id="KW-1133">Transmembrane helix</keyword>
<protein>
    <recommendedName>
        <fullName evidence="2">Restriction endonuclease type IV Mrr domain-containing protein</fullName>
    </recommendedName>
</protein>
<evidence type="ECO:0000259" key="2">
    <source>
        <dbReference type="Pfam" id="PF04471"/>
    </source>
</evidence>
<dbReference type="AlphaFoldDB" id="A0A0E3QPT3"/>
<dbReference type="Gene3D" id="3.40.1350.10">
    <property type="match status" value="1"/>
</dbReference>
<dbReference type="InterPro" id="IPR052906">
    <property type="entry name" value="Type_IV_Methyl-Rstrct_Enzyme"/>
</dbReference>
<feature type="transmembrane region" description="Helical" evidence="1">
    <location>
        <begin position="428"/>
        <end position="446"/>
    </location>
</feature>
<dbReference type="InterPro" id="IPR011011">
    <property type="entry name" value="Znf_FYVE_PHD"/>
</dbReference>
<dbReference type="GO" id="GO:0015666">
    <property type="term" value="F:restriction endodeoxyribonuclease activity"/>
    <property type="evidence" value="ECO:0007669"/>
    <property type="project" value="TreeGrafter"/>
</dbReference>
<dbReference type="InterPro" id="IPR011856">
    <property type="entry name" value="tRNA_endonuc-like_dom_sf"/>
</dbReference>
<dbReference type="KEGG" id="mbw:MSBRW_2739"/>
<dbReference type="SUPFAM" id="SSF52980">
    <property type="entry name" value="Restriction endonuclease-like"/>
    <property type="match status" value="1"/>
</dbReference>
<dbReference type="Proteomes" id="UP000033038">
    <property type="component" value="Chromosome"/>
</dbReference>
<organism evidence="3 4">
    <name type="scientific">Methanosarcina barkeri str. Wiesmoor</name>
    <dbReference type="NCBI Taxonomy" id="1434109"/>
    <lineage>
        <taxon>Archaea</taxon>
        <taxon>Methanobacteriati</taxon>
        <taxon>Methanobacteriota</taxon>
        <taxon>Stenosarchaea group</taxon>
        <taxon>Methanomicrobia</taxon>
        <taxon>Methanosarcinales</taxon>
        <taxon>Methanosarcinaceae</taxon>
        <taxon>Methanosarcina</taxon>
    </lineage>
</organism>
<feature type="domain" description="Restriction endonuclease type IV Mrr" evidence="2">
    <location>
        <begin position="8"/>
        <end position="131"/>
    </location>
</feature>
<name>A0A0E3QPT3_METBA</name>
<dbReference type="HOGENOM" id="CLU_606365_0_0_2"/>
<evidence type="ECO:0000256" key="1">
    <source>
        <dbReference type="SAM" id="Phobius"/>
    </source>
</evidence>
<dbReference type="PANTHER" id="PTHR30015">
    <property type="entry name" value="MRR RESTRICTION SYSTEM PROTEIN"/>
    <property type="match status" value="1"/>
</dbReference>
<evidence type="ECO:0000313" key="4">
    <source>
        <dbReference type="Proteomes" id="UP000033038"/>
    </source>
</evidence>
<dbReference type="PATRIC" id="fig|1434109.4.peg.3573"/>
<evidence type="ECO:0000313" key="3">
    <source>
        <dbReference type="EMBL" id="AKB51992.1"/>
    </source>
</evidence>
<keyword evidence="1" id="KW-0472">Membrane</keyword>
<dbReference type="SUPFAM" id="SSF57903">
    <property type="entry name" value="FYVE/PHD zinc finger"/>
    <property type="match status" value="1"/>
</dbReference>
<reference evidence="3 4" key="1">
    <citation type="submission" date="2014-07" db="EMBL/GenBank/DDBJ databases">
        <title>Methanogenic archaea and the global carbon cycle.</title>
        <authorList>
            <person name="Henriksen J.R."/>
            <person name="Luke J."/>
            <person name="Reinhart S."/>
            <person name="Benedict M.N."/>
            <person name="Youngblut N.D."/>
            <person name="Metcalf M.E."/>
            <person name="Whitaker R.J."/>
            <person name="Metcalf W.W."/>
        </authorList>
    </citation>
    <scope>NUCLEOTIDE SEQUENCE [LARGE SCALE GENOMIC DNA]</scope>
    <source>
        <strain evidence="3 4">Wiesmoor</strain>
    </source>
</reference>